<protein>
    <submittedName>
        <fullName evidence="2">Uncharacterized protein</fullName>
    </submittedName>
</protein>
<accession>A0A0D2G077</accession>
<gene>
    <name evidence="2" type="ORF">Z519_07116</name>
</gene>
<name>A0A0D2G077_CLAB1</name>
<feature type="region of interest" description="Disordered" evidence="1">
    <location>
        <begin position="97"/>
        <end position="130"/>
    </location>
</feature>
<feature type="compositionally biased region" description="Polar residues" evidence="1">
    <location>
        <begin position="121"/>
        <end position="130"/>
    </location>
</feature>
<feature type="region of interest" description="Disordered" evidence="1">
    <location>
        <begin position="1"/>
        <end position="76"/>
    </location>
</feature>
<reference evidence="2" key="1">
    <citation type="submission" date="2015-01" db="EMBL/GenBank/DDBJ databases">
        <title>The Genome Sequence of Cladophialophora bantiana CBS 173.52.</title>
        <authorList>
            <consortium name="The Broad Institute Genomics Platform"/>
            <person name="Cuomo C."/>
            <person name="de Hoog S."/>
            <person name="Gorbushina A."/>
            <person name="Stielow B."/>
            <person name="Teixiera M."/>
            <person name="Abouelleil A."/>
            <person name="Chapman S.B."/>
            <person name="Priest M."/>
            <person name="Young S.K."/>
            <person name="Wortman J."/>
            <person name="Nusbaum C."/>
            <person name="Birren B."/>
        </authorList>
    </citation>
    <scope>NUCLEOTIDE SEQUENCE [LARGE SCALE GENOMIC DNA]</scope>
    <source>
        <strain evidence="2">CBS 173.52</strain>
    </source>
</reference>
<dbReference type="OrthoDB" id="5335351at2759"/>
<sequence>MDAVNHADSGTVSPTTNEGKQTPPLDLNRDAAVAIHSSPLPDRSRSRQGSVARKRTNEEIYQPNETPKTSPASARFQRSVTLPVMPESLEQHGRNIPFEHHSSSLGSDNTKVRPASKKLGASSTPSSQRNSFVKEIHDYQQHLEFEFQEFERALNARDTSANLDAMDWDDLESRYDKEIQPYIAAERQIMDEFNTRFTQFSLYMQVSNDHEAERAVKRLRTRIALVQNSERLLAQKQAHHAKVLEAFQSAMALLGNL</sequence>
<dbReference type="RefSeq" id="XP_016618801.1">
    <property type="nucleotide sequence ID" value="XM_016764851.1"/>
</dbReference>
<dbReference type="HOGENOM" id="CLU_091408_0_0_1"/>
<proteinExistence type="predicted"/>
<dbReference type="VEuPathDB" id="FungiDB:Z519_07116"/>
<evidence type="ECO:0000313" key="2">
    <source>
        <dbReference type="EMBL" id="KIW92132.1"/>
    </source>
</evidence>
<evidence type="ECO:0000256" key="1">
    <source>
        <dbReference type="SAM" id="MobiDB-lite"/>
    </source>
</evidence>
<feature type="compositionally biased region" description="Polar residues" evidence="1">
    <location>
        <begin position="8"/>
        <end position="20"/>
    </location>
</feature>
<feature type="compositionally biased region" description="Polar residues" evidence="1">
    <location>
        <begin position="63"/>
        <end position="76"/>
    </location>
</feature>
<organism evidence="2">
    <name type="scientific">Cladophialophora bantiana (strain ATCC 10958 / CBS 173.52 / CDC B-1940 / NIH 8579)</name>
    <name type="common">Xylohypha bantiana</name>
    <dbReference type="NCBI Taxonomy" id="1442370"/>
    <lineage>
        <taxon>Eukaryota</taxon>
        <taxon>Fungi</taxon>
        <taxon>Dikarya</taxon>
        <taxon>Ascomycota</taxon>
        <taxon>Pezizomycotina</taxon>
        <taxon>Eurotiomycetes</taxon>
        <taxon>Chaetothyriomycetidae</taxon>
        <taxon>Chaetothyriales</taxon>
        <taxon>Herpotrichiellaceae</taxon>
        <taxon>Cladophialophora</taxon>
    </lineage>
</organism>
<dbReference type="EMBL" id="KN846989">
    <property type="protein sequence ID" value="KIW92132.1"/>
    <property type="molecule type" value="Genomic_DNA"/>
</dbReference>
<dbReference type="AlphaFoldDB" id="A0A0D2G077"/>
<dbReference type="GeneID" id="27700044"/>